<keyword evidence="5" id="KW-0175">Coiled coil</keyword>
<dbReference type="Pfam" id="PF07635">
    <property type="entry name" value="PSCyt1"/>
    <property type="match status" value="1"/>
</dbReference>
<evidence type="ECO:0000259" key="7">
    <source>
        <dbReference type="PROSITE" id="PS51007"/>
    </source>
</evidence>
<dbReference type="Proteomes" id="UP000315003">
    <property type="component" value="Chromosome"/>
</dbReference>
<dbReference type="InterPro" id="IPR009056">
    <property type="entry name" value="Cyt_c-like_dom"/>
</dbReference>
<accession>A0A517T0Q7</accession>
<keyword evidence="3 4" id="KW-0408">Iron</keyword>
<feature type="coiled-coil region" evidence="5">
    <location>
        <begin position="363"/>
        <end position="390"/>
    </location>
</feature>
<evidence type="ECO:0000256" key="1">
    <source>
        <dbReference type="ARBA" id="ARBA00022617"/>
    </source>
</evidence>
<dbReference type="PANTHER" id="PTHR35889">
    <property type="entry name" value="CYCLOINULO-OLIGOSACCHARIDE FRUCTANOTRANSFERASE-RELATED"/>
    <property type="match status" value="1"/>
</dbReference>
<evidence type="ECO:0000256" key="5">
    <source>
        <dbReference type="SAM" id="Coils"/>
    </source>
</evidence>
<feature type="signal peptide" evidence="6">
    <location>
        <begin position="1"/>
        <end position="22"/>
    </location>
</feature>
<feature type="domain" description="Cytochrome c" evidence="7">
    <location>
        <begin position="25"/>
        <end position="215"/>
    </location>
</feature>
<dbReference type="Pfam" id="PF07587">
    <property type="entry name" value="PSD1"/>
    <property type="match status" value="1"/>
</dbReference>
<evidence type="ECO:0000256" key="4">
    <source>
        <dbReference type="PROSITE-ProRule" id="PRU00433"/>
    </source>
</evidence>
<evidence type="ECO:0000256" key="2">
    <source>
        <dbReference type="ARBA" id="ARBA00022723"/>
    </source>
</evidence>
<keyword evidence="1 4" id="KW-0349">Heme</keyword>
<keyword evidence="9" id="KW-1185">Reference proteome</keyword>
<dbReference type="Pfam" id="PF07583">
    <property type="entry name" value="PSCyt2"/>
    <property type="match status" value="1"/>
</dbReference>
<dbReference type="InterPro" id="IPR011429">
    <property type="entry name" value="Cyt_c_Planctomycete-type"/>
</dbReference>
<dbReference type="GO" id="GO:0046872">
    <property type="term" value="F:metal ion binding"/>
    <property type="evidence" value="ECO:0007669"/>
    <property type="project" value="UniProtKB-KW"/>
</dbReference>
<dbReference type="InterPro" id="IPR022655">
    <property type="entry name" value="DUF1553"/>
</dbReference>
<evidence type="ECO:0000313" key="9">
    <source>
        <dbReference type="Proteomes" id="UP000315003"/>
    </source>
</evidence>
<evidence type="ECO:0000256" key="3">
    <source>
        <dbReference type="ARBA" id="ARBA00023004"/>
    </source>
</evidence>
<proteinExistence type="predicted"/>
<dbReference type="GO" id="GO:0009055">
    <property type="term" value="F:electron transfer activity"/>
    <property type="evidence" value="ECO:0007669"/>
    <property type="project" value="InterPro"/>
</dbReference>
<dbReference type="RefSeq" id="WP_419187715.1">
    <property type="nucleotide sequence ID" value="NZ_CP036272.1"/>
</dbReference>
<evidence type="ECO:0000256" key="6">
    <source>
        <dbReference type="SAM" id="SignalP"/>
    </source>
</evidence>
<dbReference type="SUPFAM" id="SSF46626">
    <property type="entry name" value="Cytochrome c"/>
    <property type="match status" value="1"/>
</dbReference>
<dbReference type="PANTHER" id="PTHR35889:SF3">
    <property type="entry name" value="F-BOX DOMAIN-CONTAINING PROTEIN"/>
    <property type="match status" value="1"/>
</dbReference>
<evidence type="ECO:0000313" key="8">
    <source>
        <dbReference type="EMBL" id="QDT61970.1"/>
    </source>
</evidence>
<name>A0A517T0Q7_9BACT</name>
<dbReference type="InterPro" id="IPR036909">
    <property type="entry name" value="Cyt_c-like_dom_sf"/>
</dbReference>
<protein>
    <submittedName>
        <fullName evidence="8">Planctomycete cytochrome C</fullName>
    </submittedName>
</protein>
<dbReference type="PROSITE" id="PS51007">
    <property type="entry name" value="CYTC"/>
    <property type="match status" value="1"/>
</dbReference>
<reference evidence="8 9" key="1">
    <citation type="submission" date="2019-02" db="EMBL/GenBank/DDBJ databases">
        <title>Deep-cultivation of Planctomycetes and their phenomic and genomic characterization uncovers novel biology.</title>
        <authorList>
            <person name="Wiegand S."/>
            <person name="Jogler M."/>
            <person name="Boedeker C."/>
            <person name="Pinto D."/>
            <person name="Vollmers J."/>
            <person name="Rivas-Marin E."/>
            <person name="Kohn T."/>
            <person name="Peeters S.H."/>
            <person name="Heuer A."/>
            <person name="Rast P."/>
            <person name="Oberbeckmann S."/>
            <person name="Bunk B."/>
            <person name="Jeske O."/>
            <person name="Meyerdierks A."/>
            <person name="Storesund J.E."/>
            <person name="Kallscheuer N."/>
            <person name="Luecker S."/>
            <person name="Lage O.M."/>
            <person name="Pohl T."/>
            <person name="Merkel B.J."/>
            <person name="Hornburger P."/>
            <person name="Mueller R.-W."/>
            <person name="Bruemmer F."/>
            <person name="Labrenz M."/>
            <person name="Spormann A.M."/>
            <person name="Op den Camp H."/>
            <person name="Overmann J."/>
            <person name="Amann R."/>
            <person name="Jetten M.S.M."/>
            <person name="Mascher T."/>
            <person name="Medema M.H."/>
            <person name="Devos D.P."/>
            <person name="Kaster A.-K."/>
            <person name="Ovreas L."/>
            <person name="Rohde M."/>
            <person name="Galperin M.Y."/>
            <person name="Jogler C."/>
        </authorList>
    </citation>
    <scope>NUCLEOTIDE SEQUENCE [LARGE SCALE GENOMIC DNA]</scope>
    <source>
        <strain evidence="8 9">SV_7m_r</strain>
    </source>
</reference>
<gene>
    <name evidence="8" type="ORF">SV7mr_45110</name>
</gene>
<dbReference type="EMBL" id="CP036272">
    <property type="protein sequence ID" value="QDT61970.1"/>
    <property type="molecule type" value="Genomic_DNA"/>
</dbReference>
<keyword evidence="6" id="KW-0732">Signal</keyword>
<dbReference type="InterPro" id="IPR011444">
    <property type="entry name" value="DUF1549"/>
</dbReference>
<dbReference type="AlphaFoldDB" id="A0A517T0Q7"/>
<organism evidence="8 9">
    <name type="scientific">Stieleria bergensis</name>
    <dbReference type="NCBI Taxonomy" id="2528025"/>
    <lineage>
        <taxon>Bacteria</taxon>
        <taxon>Pseudomonadati</taxon>
        <taxon>Planctomycetota</taxon>
        <taxon>Planctomycetia</taxon>
        <taxon>Pirellulales</taxon>
        <taxon>Pirellulaceae</taxon>
        <taxon>Stieleria</taxon>
    </lineage>
</organism>
<dbReference type="GO" id="GO:0020037">
    <property type="term" value="F:heme binding"/>
    <property type="evidence" value="ECO:0007669"/>
    <property type="project" value="InterPro"/>
</dbReference>
<feature type="chain" id="PRO_5021759503" evidence="6">
    <location>
        <begin position="23"/>
        <end position="992"/>
    </location>
</feature>
<keyword evidence="2 4" id="KW-0479">Metal-binding</keyword>
<sequence precursor="true">MSLQTAIGLLMACATFSQTAVAQQLPTEDGPPDFNRQVRPILAKHCYACHGMDDKTREADLRLDTLDGSRQAIEPGDPEASEVWLRVISDDEDLRMPPADAHPALDQNSRDILKRWIESGAEYELHWALRPTRTVSVPLVNDKTWPRGPIDCFVLSRLEAAGLSPASPAAPTALLRRVYMDLIGVPPTPEQADRFAADPSDTHYQQIVDHLLASPQYGERFARPWLDLARYSDTNGYEKDRPRTIWPYRNWVIDAINQDMPFDQFSIEQLAGDMLPDATEQQRIATGFHRNTMLNEEGGIDPLEYRFYAMVDRVATTGTVWMGLTTGCAQCHTHKFDPITHHDYYALMALMDSADEPEMNADSPQVISQREQIQEQIANLEEQTIEQLDLLNAKTDKPSASAYATWKHQQLSQTIAWATVPPQSMKSTMPRLETLADGSVLASGDATKRDVYTLTMPPLATDDPITAIRIEALAHPSLPSNGPGLAFYEGRRGDFFLSEIRITTEQGSVELDIGSTSVPNAKKGNGKTFPGNVLDENGSTGWSIPGGSGQSHRLVLPLKQATRLDQPWTIELLFERHYVAGLGHFRIDVTGDKNPAASALPSDLQFELAQSPQPLPADLDQQLATQYLRLSPAMAEQRKPIDQLRRRLPGETRTLVMKQRPADFHRETMLRHRGEYLQAREVVPPRIPTIFQRPHSKQPSDRLELAQWLVSDGNPLVGRVTANRSWRLFFGSGIVQTAGDFGTQSLPPTHPDLMDYLDARLRDRSPRGDAWSLKRLHREIVLSATYRQAVGSPPDRDPDNQLLSVFPYHRYDAERIRDSMLRSAGLLSQQVGGPSVYPPQPKAVVALAWGNAPWPVANGANRYRRSLYTFSKRTAPFAAAVTFDAPSGEQCLARRDSSTTPLQALTLLNDAMFVEIAGKLAEDTLRECRHQTPNPSPEQIASTLFRRVLIRQPSDDELKAFVDFFQQQSQHPNPWMLVARVLLNTDEAITTP</sequence>